<dbReference type="GO" id="GO:0030288">
    <property type="term" value="C:outer membrane-bounded periplasmic space"/>
    <property type="evidence" value="ECO:0007669"/>
    <property type="project" value="TreeGrafter"/>
</dbReference>
<feature type="region of interest" description="Disordered" evidence="2">
    <location>
        <begin position="1"/>
        <end position="23"/>
    </location>
</feature>
<evidence type="ECO:0000256" key="1">
    <source>
        <dbReference type="ARBA" id="ARBA00022679"/>
    </source>
</evidence>
<gene>
    <name evidence="4" type="ORF">GCU60_06055</name>
</gene>
<evidence type="ECO:0000313" key="4">
    <source>
        <dbReference type="EMBL" id="NEK85326.1"/>
    </source>
</evidence>
<dbReference type="InterPro" id="IPR023346">
    <property type="entry name" value="Lysozyme-like_dom_sf"/>
</dbReference>
<dbReference type="GO" id="GO:0009252">
    <property type="term" value="P:peptidoglycan biosynthetic process"/>
    <property type="evidence" value="ECO:0007669"/>
    <property type="project" value="TreeGrafter"/>
</dbReference>
<dbReference type="PANTHER" id="PTHR32282:SF33">
    <property type="entry name" value="PEPTIDOGLYCAN GLYCOSYLTRANSFERASE"/>
    <property type="match status" value="1"/>
</dbReference>
<dbReference type="SUPFAM" id="SSF53955">
    <property type="entry name" value="Lysozyme-like"/>
    <property type="match status" value="1"/>
</dbReference>
<keyword evidence="1" id="KW-0808">Transferase</keyword>
<dbReference type="Proteomes" id="UP000479241">
    <property type="component" value="Unassembled WGS sequence"/>
</dbReference>
<dbReference type="InterPro" id="IPR001264">
    <property type="entry name" value="Glyco_trans_51"/>
</dbReference>
<dbReference type="PANTHER" id="PTHR32282">
    <property type="entry name" value="BINDING PROTEIN TRANSPEPTIDASE, PUTATIVE-RELATED"/>
    <property type="match status" value="1"/>
</dbReference>
<evidence type="ECO:0000259" key="3">
    <source>
        <dbReference type="Pfam" id="PF00912"/>
    </source>
</evidence>
<evidence type="ECO:0000256" key="2">
    <source>
        <dbReference type="SAM" id="MobiDB-lite"/>
    </source>
</evidence>
<dbReference type="InterPro" id="IPR036950">
    <property type="entry name" value="PBP_transglycosylase"/>
</dbReference>
<dbReference type="Gene3D" id="1.10.3810.10">
    <property type="entry name" value="Biosynthetic peptidoglycan transglycosylase-like"/>
    <property type="match status" value="1"/>
</dbReference>
<feature type="domain" description="Glycosyl transferase family 51" evidence="3">
    <location>
        <begin position="76"/>
        <end position="230"/>
    </location>
</feature>
<name>A0A6L9VZS1_9ACTN</name>
<comment type="caution">
    <text evidence="4">The sequence shown here is derived from an EMBL/GenBank/DDBJ whole genome shotgun (WGS) entry which is preliminary data.</text>
</comment>
<accession>A0A6L9VZS1</accession>
<protein>
    <submittedName>
        <fullName evidence="4">Transglycosylase domain-containing protein</fullName>
    </submittedName>
</protein>
<proteinExistence type="predicted"/>
<dbReference type="AlphaFoldDB" id="A0A6L9VZS1"/>
<sequence length="254" mass="26772">MAPAPPSVQPAPPSFRPGASRGRRLRRRAVRAAAGLLLLLLVAVAATWSSTPGVADADERVAERLAGLGGEPLAGDVPPRIRAALLATEDSHFGSHPGIDWRGVLRAPLGLVTGTDQGGSTIHQQLARVVYEDGATDVPAKVRAVALAVKLHATWSDEEILRMYLDAVYFGHGFHGVRTAAQGYFGLEPDELDWAQATMLVGLVQAPSAYDPFEHPDRAAARQGHVLDRLVAVGALDRAEADAVAEQPWGLGGG</sequence>
<dbReference type="Pfam" id="PF00912">
    <property type="entry name" value="Transgly"/>
    <property type="match status" value="1"/>
</dbReference>
<feature type="compositionally biased region" description="Pro residues" evidence="2">
    <location>
        <begin position="1"/>
        <end position="15"/>
    </location>
</feature>
<dbReference type="RefSeq" id="WP_163203209.1">
    <property type="nucleotide sequence ID" value="NZ_JAAGWG010000007.1"/>
</dbReference>
<evidence type="ECO:0000313" key="5">
    <source>
        <dbReference type="Proteomes" id="UP000479241"/>
    </source>
</evidence>
<dbReference type="GO" id="GO:0008955">
    <property type="term" value="F:peptidoglycan glycosyltransferase activity"/>
    <property type="evidence" value="ECO:0007669"/>
    <property type="project" value="TreeGrafter"/>
</dbReference>
<dbReference type="EMBL" id="JAAGWG010000007">
    <property type="protein sequence ID" value="NEK85326.1"/>
    <property type="molecule type" value="Genomic_DNA"/>
</dbReference>
<reference evidence="4 5" key="1">
    <citation type="submission" date="2019-12" db="EMBL/GenBank/DDBJ databases">
        <title>the WGS of Blastococcus saxobsidens 67B17.</title>
        <authorList>
            <person name="Jiang Z."/>
        </authorList>
    </citation>
    <scope>NUCLEOTIDE SEQUENCE [LARGE SCALE GENOMIC DNA]</scope>
    <source>
        <strain evidence="4 5">67B17</strain>
    </source>
</reference>
<dbReference type="InterPro" id="IPR050396">
    <property type="entry name" value="Glycosyltr_51/Transpeptidase"/>
</dbReference>
<organism evidence="4 5">
    <name type="scientific">Blastococcus saxobsidens</name>
    <dbReference type="NCBI Taxonomy" id="138336"/>
    <lineage>
        <taxon>Bacteria</taxon>
        <taxon>Bacillati</taxon>
        <taxon>Actinomycetota</taxon>
        <taxon>Actinomycetes</taxon>
        <taxon>Geodermatophilales</taxon>
        <taxon>Geodermatophilaceae</taxon>
        <taxon>Blastococcus</taxon>
    </lineage>
</organism>